<dbReference type="Pfam" id="PF00792">
    <property type="entry name" value="PI3K_C2"/>
    <property type="match status" value="1"/>
</dbReference>
<sequence>MVEEVVQPRVSLKVRAGEKEGPLFQDVLVYDLSCRLSDFLDAALKDLESQSLIQLPETDETDLIDPKTFKVFNEQMTQELDLNLPLCDHPYIVSGLGRGATPSMLVLQSDIFMSANQVVIKQLTDLRRTSTEEPQVPPRDSSLTGEVMSREELVSLAGRRDPSLKRIKRDVSSGSLASYIPGLNLTDEMADRILLDSTSSDTISLHSAGSTSVVTTTSTPSTTPAEERGVVIRNQSRKKKMSSRRRLSRTPSLEADGGGGEGEGGGRGSVPSTPDSTATMQLGGDGSQVSESDTVTVHSPVSRTGSAPETTPPRTQGAKVRLSGSYSVPLTVIEEPVGETEDNEQGLTPAGEDEESERLRRFQRSPSPSLQVPPSPVRGFSPNSSPRNTRKKTRIAVRRTRSNKPDQGGGGGGGEGLKPSGGTFSQERRWTVRDTSDRRSRSVSAYFPSKTVFSTIQETTPWGQIKDNFWSLLREKGMMEDDGLLTDPEKFTFTYRLRDDTYELYDEQQIFQTTAVVQVWRKEKSETGFLTVEPKKSETKEQKTLNMEIGAMIGIGLYQLQFANNDELDITRRKMVAVRRYAVRSRDAVQYSMETDTTFQEVPASIRDQLVEDRVLLRVYYKIGSYMTYQAEVYEIADNLLPQFIPDSPAKRQRLGLPEEMNLDEYVLKVAGEESYIYGHYELITFSYIIRCIGKKIDIVLALVRKKDTEEDRCRDVPDWSLIDSSTGLTGTHSELSALSKDHTQVFTMSMWDLHRKFRVRVVGLDNFHGTDLDVVYLEAGVYHGGELLGSLKFTTESVPSVHPRWNQWITFDMPVRMLPKAARLCFQVVGGVRSRDSRKRNTIRGFTRSKGEDKKSEQHDRPLNWVNMQILDHRALLRQGLLRLNLWPVVAGDGMTSSAPSPMGSTAVNPDGNTSVALYIELETYMHPVACPTGGWGEERSIQPETTPRKEMKEELDTVINADPLTTLTKAQKELVWSCRSYCSHVPQALPKLLRSINWADLAQVLKFESYHDSALARLLLKRALQSKKIGHFFYWYLRSEMDTPEFNQRFSILLEAYLRGCGESMFKELQAQHKAVCDIMSVASRLKRNMEKGKAVVEFARAELAKYQLPETFCPPFNPLVKMGNLNLAKCKVMDSKKSPLWLEFESKDPTAVGGQLIKVIAKHGDDLRQDMLTIQMLSLMDKLWQSQGLDLYIIPYGCVATGNMMGMIEVVQKADTVAKIQQKHGGSFSAFKEEPLHDWLRGFNQTKNMWDGAVERFMLSCAGYCVATYILGIGDRHNDNIMVTTSGNLFHIDFGHFLGNQKKFMGSDLFKRFEETALEAYMVIRRNANLFINLFSMMKCTGIPELRSVEDIEYLRGVLFLGRTEDEAKEHFKSQIQSCLKLAWRTQLNFLVHNYAHSRS</sequence>
<feature type="compositionally biased region" description="Basic and acidic residues" evidence="7">
    <location>
        <begin position="850"/>
        <end position="861"/>
    </location>
</feature>
<comment type="similarity">
    <text evidence="6">Belongs to the PI3/PI4-kinase family.</text>
</comment>
<feature type="compositionally biased region" description="Low complexity" evidence="7">
    <location>
        <begin position="202"/>
        <end position="224"/>
    </location>
</feature>
<dbReference type="GO" id="GO:0005943">
    <property type="term" value="C:phosphatidylinositol 3-kinase complex, class IA"/>
    <property type="evidence" value="ECO:0007669"/>
    <property type="project" value="TreeGrafter"/>
</dbReference>
<keyword evidence="4" id="KW-0418">Kinase</keyword>
<feature type="compositionally biased region" description="Basic and acidic residues" evidence="7">
    <location>
        <begin position="426"/>
        <end position="440"/>
    </location>
</feature>
<dbReference type="FunFam" id="3.30.1010.10:FF:000008">
    <property type="entry name" value="Phosphatidylinositol 4,5-bisphosphate 3-kinase catalytic subunit gamma"/>
    <property type="match status" value="1"/>
</dbReference>
<dbReference type="Gene3D" id="1.25.40.70">
    <property type="entry name" value="Phosphatidylinositol 3-kinase, accessory domain (PIK)"/>
    <property type="match status" value="2"/>
</dbReference>
<evidence type="ECO:0000259" key="11">
    <source>
        <dbReference type="PROSITE" id="PS51547"/>
    </source>
</evidence>
<dbReference type="InterPro" id="IPR000341">
    <property type="entry name" value="PI3K_Ras-bd_dom"/>
</dbReference>
<comment type="caution">
    <text evidence="12">The sequence shown here is derived from an EMBL/GenBank/DDBJ whole genome shotgun (WGS) entry which is preliminary data.</text>
</comment>
<dbReference type="Pfam" id="PF00454">
    <property type="entry name" value="PI3_PI4_kinase"/>
    <property type="match status" value="1"/>
</dbReference>
<evidence type="ECO:0000313" key="12">
    <source>
        <dbReference type="EMBL" id="CAI8008755.1"/>
    </source>
</evidence>
<evidence type="ECO:0000259" key="8">
    <source>
        <dbReference type="PROSITE" id="PS50290"/>
    </source>
</evidence>
<dbReference type="InterPro" id="IPR042236">
    <property type="entry name" value="PI3K_accessory_sf"/>
</dbReference>
<dbReference type="InterPro" id="IPR011009">
    <property type="entry name" value="Kinase-like_dom_sf"/>
</dbReference>
<evidence type="ECO:0000256" key="7">
    <source>
        <dbReference type="SAM" id="MobiDB-lite"/>
    </source>
</evidence>
<dbReference type="InterPro" id="IPR036940">
    <property type="entry name" value="PI3/4_kinase_cat_sf"/>
</dbReference>
<dbReference type="Pfam" id="PF00794">
    <property type="entry name" value="PI3K_rbd"/>
    <property type="match status" value="1"/>
</dbReference>
<dbReference type="PROSITE" id="PS51547">
    <property type="entry name" value="C2_PI3K"/>
    <property type="match status" value="1"/>
</dbReference>
<dbReference type="PROSITE" id="PS00916">
    <property type="entry name" value="PI3_4_KINASE_2"/>
    <property type="match status" value="1"/>
</dbReference>
<dbReference type="InterPro" id="IPR018936">
    <property type="entry name" value="PI3/4_kinase_CS"/>
</dbReference>
<keyword evidence="2" id="KW-0808">Transferase</keyword>
<feature type="domain" description="PIK helical" evidence="9">
    <location>
        <begin position="1003"/>
        <end position="1062"/>
    </location>
</feature>
<dbReference type="SUPFAM" id="SSF56112">
    <property type="entry name" value="Protein kinase-like (PK-like)"/>
    <property type="match status" value="1"/>
</dbReference>
<feature type="compositionally biased region" description="Gly residues" evidence="7">
    <location>
        <begin position="256"/>
        <end position="268"/>
    </location>
</feature>
<dbReference type="Gene3D" id="3.30.1010.10">
    <property type="entry name" value="Phosphatidylinositol 3-kinase Catalytic Subunit, Chain A, domain 4"/>
    <property type="match status" value="1"/>
</dbReference>
<feature type="region of interest" description="Disordered" evidence="7">
    <location>
        <begin position="202"/>
        <end position="441"/>
    </location>
</feature>
<feature type="compositionally biased region" description="Gly residues" evidence="7">
    <location>
        <begin position="407"/>
        <end position="416"/>
    </location>
</feature>
<evidence type="ECO:0000256" key="6">
    <source>
        <dbReference type="PROSITE-ProRule" id="PRU00880"/>
    </source>
</evidence>
<feature type="domain" description="PI3K/PI4K catalytic" evidence="8">
    <location>
        <begin position="1129"/>
        <end position="1387"/>
    </location>
</feature>
<dbReference type="PROSITE" id="PS00915">
    <property type="entry name" value="PI3_4_KINASE_1"/>
    <property type="match status" value="1"/>
</dbReference>
<feature type="compositionally biased region" description="Polar residues" evidence="7">
    <location>
        <begin position="270"/>
        <end position="280"/>
    </location>
</feature>
<dbReference type="Proteomes" id="UP001174909">
    <property type="component" value="Unassembled WGS sequence"/>
</dbReference>
<feature type="compositionally biased region" description="Basic residues" evidence="7">
    <location>
        <begin position="235"/>
        <end position="248"/>
    </location>
</feature>
<feature type="compositionally biased region" description="Basic residues" evidence="7">
    <location>
        <begin position="388"/>
        <end position="402"/>
    </location>
</feature>
<dbReference type="GO" id="GO:0005524">
    <property type="term" value="F:ATP binding"/>
    <property type="evidence" value="ECO:0007669"/>
    <property type="project" value="UniProtKB-KW"/>
</dbReference>
<dbReference type="PANTHER" id="PTHR10048:SF34">
    <property type="entry name" value="PHOSPHATIDYLINOSITOL 4,5-BISPHOSPHATE 3-KINASE CATALYTIC SUBUNIT GAMMA ISOFORM"/>
    <property type="match status" value="1"/>
</dbReference>
<dbReference type="GO" id="GO:0005737">
    <property type="term" value="C:cytoplasm"/>
    <property type="evidence" value="ECO:0007669"/>
    <property type="project" value="TreeGrafter"/>
</dbReference>
<keyword evidence="5" id="KW-0067">ATP-binding</keyword>
<dbReference type="InterPro" id="IPR015433">
    <property type="entry name" value="PI3/4_kinase"/>
</dbReference>
<dbReference type="InterPro" id="IPR029071">
    <property type="entry name" value="Ubiquitin-like_domsf"/>
</dbReference>
<dbReference type="SMART" id="SM00142">
    <property type="entry name" value="PI3K_C2"/>
    <property type="match status" value="1"/>
</dbReference>
<proteinExistence type="inferred from homology"/>
<protein>
    <recommendedName>
        <fullName evidence="1">phosphatidylinositol 3-kinase</fullName>
        <ecNumber evidence="1">2.7.1.137</ecNumber>
    </recommendedName>
</protein>
<dbReference type="GO" id="GO:0035005">
    <property type="term" value="F:1-phosphatidylinositol-4-phosphate 3-kinase activity"/>
    <property type="evidence" value="ECO:0007669"/>
    <property type="project" value="TreeGrafter"/>
</dbReference>
<dbReference type="GO" id="GO:0016477">
    <property type="term" value="P:cell migration"/>
    <property type="evidence" value="ECO:0007669"/>
    <property type="project" value="TreeGrafter"/>
</dbReference>
<evidence type="ECO:0000313" key="13">
    <source>
        <dbReference type="Proteomes" id="UP001174909"/>
    </source>
</evidence>
<evidence type="ECO:0000256" key="3">
    <source>
        <dbReference type="ARBA" id="ARBA00022741"/>
    </source>
</evidence>
<dbReference type="InterPro" id="IPR035892">
    <property type="entry name" value="C2_domain_sf"/>
</dbReference>
<gene>
    <name evidence="12" type="ORF">GBAR_LOCUS5965</name>
</gene>
<dbReference type="Gene3D" id="2.60.40.150">
    <property type="entry name" value="C2 domain"/>
    <property type="match status" value="1"/>
</dbReference>
<feature type="compositionally biased region" description="Polar residues" evidence="7">
    <location>
        <begin position="287"/>
        <end position="314"/>
    </location>
</feature>
<dbReference type="Gene3D" id="3.10.20.770">
    <property type="match status" value="1"/>
</dbReference>
<dbReference type="SMART" id="SM00145">
    <property type="entry name" value="PI3Ka"/>
    <property type="match status" value="1"/>
</dbReference>
<keyword evidence="13" id="KW-1185">Reference proteome</keyword>
<feature type="domain" description="PI3K-RBD" evidence="10">
    <location>
        <begin position="612"/>
        <end position="705"/>
    </location>
</feature>
<dbReference type="GO" id="GO:0016303">
    <property type="term" value="F:1-phosphatidylinositol-3-kinase activity"/>
    <property type="evidence" value="ECO:0007669"/>
    <property type="project" value="UniProtKB-EC"/>
</dbReference>
<dbReference type="PROSITE" id="PS51546">
    <property type="entry name" value="PI3K_RBD"/>
    <property type="match status" value="1"/>
</dbReference>
<evidence type="ECO:0000256" key="2">
    <source>
        <dbReference type="ARBA" id="ARBA00022679"/>
    </source>
</evidence>
<dbReference type="Pfam" id="PF00613">
    <property type="entry name" value="PI3Ka"/>
    <property type="match status" value="1"/>
</dbReference>
<dbReference type="InterPro" id="IPR045580">
    <property type="entry name" value="PIK3CG_ABD"/>
</dbReference>
<evidence type="ECO:0000259" key="9">
    <source>
        <dbReference type="PROSITE" id="PS51545"/>
    </source>
</evidence>
<dbReference type="GO" id="GO:0005944">
    <property type="term" value="C:phosphatidylinositol 3-kinase complex, class IB"/>
    <property type="evidence" value="ECO:0007669"/>
    <property type="project" value="TreeGrafter"/>
</dbReference>
<dbReference type="CDD" id="cd00891">
    <property type="entry name" value="PI3Kc"/>
    <property type="match status" value="1"/>
</dbReference>
<dbReference type="InterPro" id="IPR001263">
    <property type="entry name" value="PI3K_accessory_dom"/>
</dbReference>
<dbReference type="SUPFAM" id="SSF48371">
    <property type="entry name" value="ARM repeat"/>
    <property type="match status" value="1"/>
</dbReference>
<dbReference type="SMART" id="SM00146">
    <property type="entry name" value="PI3Kc"/>
    <property type="match status" value="1"/>
</dbReference>
<dbReference type="EC" id="2.7.1.137" evidence="1"/>
<dbReference type="EMBL" id="CASHTH010000891">
    <property type="protein sequence ID" value="CAI8008755.1"/>
    <property type="molecule type" value="Genomic_DNA"/>
</dbReference>
<reference evidence="12" key="1">
    <citation type="submission" date="2023-03" db="EMBL/GenBank/DDBJ databases">
        <authorList>
            <person name="Steffen K."/>
            <person name="Cardenas P."/>
        </authorList>
    </citation>
    <scope>NUCLEOTIDE SEQUENCE</scope>
</reference>
<feature type="domain" description="C2 PI3K-type" evidence="11">
    <location>
        <begin position="754"/>
        <end position="924"/>
    </location>
</feature>
<dbReference type="GO" id="GO:0048015">
    <property type="term" value="P:phosphatidylinositol-mediated signaling"/>
    <property type="evidence" value="ECO:0007669"/>
    <property type="project" value="TreeGrafter"/>
</dbReference>
<dbReference type="SMART" id="SM00144">
    <property type="entry name" value="PI3K_rbd"/>
    <property type="match status" value="1"/>
</dbReference>
<organism evidence="12 13">
    <name type="scientific">Geodia barretti</name>
    <name type="common">Barrett's horny sponge</name>
    <dbReference type="NCBI Taxonomy" id="519541"/>
    <lineage>
        <taxon>Eukaryota</taxon>
        <taxon>Metazoa</taxon>
        <taxon>Porifera</taxon>
        <taxon>Demospongiae</taxon>
        <taxon>Heteroscleromorpha</taxon>
        <taxon>Tetractinellida</taxon>
        <taxon>Astrophorina</taxon>
        <taxon>Geodiidae</taxon>
        <taxon>Geodia</taxon>
    </lineage>
</organism>
<dbReference type="Pfam" id="PF19710">
    <property type="entry name" value="PIK3CG_ABD"/>
    <property type="match status" value="1"/>
</dbReference>
<dbReference type="PROSITE" id="PS50290">
    <property type="entry name" value="PI3_4_KINASE_3"/>
    <property type="match status" value="1"/>
</dbReference>
<dbReference type="Gene3D" id="1.10.1070.11">
    <property type="entry name" value="Phosphatidylinositol 3-/4-kinase, catalytic domain"/>
    <property type="match status" value="2"/>
</dbReference>
<dbReference type="InterPro" id="IPR016024">
    <property type="entry name" value="ARM-type_fold"/>
</dbReference>
<dbReference type="GO" id="GO:0040012">
    <property type="term" value="P:regulation of locomotion"/>
    <property type="evidence" value="ECO:0007669"/>
    <property type="project" value="UniProtKB-ARBA"/>
</dbReference>
<evidence type="ECO:0000259" key="10">
    <source>
        <dbReference type="PROSITE" id="PS51546"/>
    </source>
</evidence>
<keyword evidence="3" id="KW-0547">Nucleotide-binding</keyword>
<dbReference type="SUPFAM" id="SSF54236">
    <property type="entry name" value="Ubiquitin-like"/>
    <property type="match status" value="1"/>
</dbReference>
<dbReference type="SUPFAM" id="SSF49562">
    <property type="entry name" value="C2 domain (Calcium/lipid-binding domain, CaLB)"/>
    <property type="match status" value="1"/>
</dbReference>
<evidence type="ECO:0000256" key="1">
    <source>
        <dbReference type="ARBA" id="ARBA00012073"/>
    </source>
</evidence>
<feature type="region of interest" description="Disordered" evidence="7">
    <location>
        <begin position="841"/>
        <end position="861"/>
    </location>
</feature>
<dbReference type="InterPro" id="IPR000403">
    <property type="entry name" value="PI3/4_kinase_cat_dom"/>
</dbReference>
<dbReference type="GO" id="GO:0043491">
    <property type="term" value="P:phosphatidylinositol 3-kinase/protein kinase B signal transduction"/>
    <property type="evidence" value="ECO:0007669"/>
    <property type="project" value="TreeGrafter"/>
</dbReference>
<accession>A0AA35WBK1</accession>
<dbReference type="InterPro" id="IPR002420">
    <property type="entry name" value="PI3K-type_C2_dom"/>
</dbReference>
<dbReference type="PANTHER" id="PTHR10048">
    <property type="entry name" value="PHOSPHATIDYLINOSITOL KINASE"/>
    <property type="match status" value="1"/>
</dbReference>
<evidence type="ECO:0000256" key="5">
    <source>
        <dbReference type="ARBA" id="ARBA00022840"/>
    </source>
</evidence>
<dbReference type="InterPro" id="IPR035448">
    <property type="entry name" value="PI3Kc"/>
</dbReference>
<name>A0AA35WBK1_GEOBA</name>
<dbReference type="PROSITE" id="PS51545">
    <property type="entry name" value="PIK_HELICAL"/>
    <property type="match status" value="1"/>
</dbReference>
<evidence type="ECO:0000256" key="4">
    <source>
        <dbReference type="ARBA" id="ARBA00022777"/>
    </source>
</evidence>
<dbReference type="GO" id="GO:0005886">
    <property type="term" value="C:plasma membrane"/>
    <property type="evidence" value="ECO:0007669"/>
    <property type="project" value="TreeGrafter"/>
</dbReference>